<dbReference type="EMBL" id="CM017322">
    <property type="protein sequence ID" value="KAE8008001.1"/>
    <property type="molecule type" value="Genomic_DNA"/>
</dbReference>
<evidence type="ECO:0000259" key="1">
    <source>
        <dbReference type="PROSITE" id="PS50181"/>
    </source>
</evidence>
<feature type="domain" description="F-box" evidence="1">
    <location>
        <begin position="1"/>
        <end position="46"/>
    </location>
</feature>
<proteinExistence type="predicted"/>
<protein>
    <recommendedName>
        <fullName evidence="1">F-box domain-containing protein</fullName>
    </recommendedName>
</protein>
<name>A0A5N6QLH0_9ROSI</name>
<dbReference type="InterPro" id="IPR036047">
    <property type="entry name" value="F-box-like_dom_sf"/>
</dbReference>
<gene>
    <name evidence="2" type="ORF">FH972_004551</name>
</gene>
<dbReference type="Proteomes" id="UP000327013">
    <property type="component" value="Chromosome 2"/>
</dbReference>
<dbReference type="InterPro" id="IPR013187">
    <property type="entry name" value="F-box-assoc_dom_typ3"/>
</dbReference>
<dbReference type="SUPFAM" id="SSF81383">
    <property type="entry name" value="F-box domain"/>
    <property type="match status" value="1"/>
</dbReference>
<dbReference type="OrthoDB" id="5314306at2759"/>
<dbReference type="Pfam" id="PF08268">
    <property type="entry name" value="FBA_3"/>
    <property type="match status" value="1"/>
</dbReference>
<dbReference type="AlphaFoldDB" id="A0A5N6QLH0"/>
<dbReference type="NCBIfam" id="TIGR01640">
    <property type="entry name" value="F_box_assoc_1"/>
    <property type="match status" value="1"/>
</dbReference>
<dbReference type="InterPro" id="IPR017451">
    <property type="entry name" value="F-box-assoc_interact_dom"/>
</dbReference>
<dbReference type="InterPro" id="IPR050796">
    <property type="entry name" value="SCF_F-box_component"/>
</dbReference>
<dbReference type="SMART" id="SM00256">
    <property type="entry name" value="FBOX"/>
    <property type="match status" value="1"/>
</dbReference>
<accession>A0A5N6QLH0</accession>
<dbReference type="Gene3D" id="1.20.1280.50">
    <property type="match status" value="1"/>
</dbReference>
<keyword evidence="3" id="KW-1185">Reference proteome</keyword>
<evidence type="ECO:0000313" key="2">
    <source>
        <dbReference type="EMBL" id="KAE8008001.1"/>
    </source>
</evidence>
<dbReference type="PROSITE" id="PS50181">
    <property type="entry name" value="FBOX"/>
    <property type="match status" value="1"/>
</dbReference>
<evidence type="ECO:0000313" key="3">
    <source>
        <dbReference type="Proteomes" id="UP000327013"/>
    </source>
</evidence>
<dbReference type="CDD" id="cd22157">
    <property type="entry name" value="F-box_AtFBW1-like"/>
    <property type="match status" value="1"/>
</dbReference>
<dbReference type="InterPro" id="IPR001810">
    <property type="entry name" value="F-box_dom"/>
</dbReference>
<dbReference type="PANTHER" id="PTHR31672">
    <property type="entry name" value="BNACNNG10540D PROTEIN"/>
    <property type="match status" value="1"/>
</dbReference>
<dbReference type="Pfam" id="PF00646">
    <property type="entry name" value="F-box"/>
    <property type="match status" value="1"/>
</dbReference>
<sequence>MSNRLPYDLRNEILVRLPVKSLLRFQCVCKSWKSFFSSPRFVFTHTQYSERTDNYAHLLHWQIVRDGVRQYQVHHIDGSFMINEFQNLEYPYKIRGREYSSVLECKGLILFTTTMIKDEIDDHGHGFEPLILWNPAIRMSITLPRPCIDVPAGSCRVHGFGFDHKSNDYKVVRIVYERYSDCSPKVEQYKLRTGVWETVRVAGDFKYIIYTHTQAFVNEAIHWFGNHKRDWTSSCPEFVIVLFHMCNEEFQVMKFPDRLISSLKKNSADIGVYGGLLSLMEYNEQENVDFSCNIWLMKEYGVAESWTKQFTIDLKGEHIGPMFSFRNNEKILWGRLEKLVLYDPKTHKFINLGTEAKGFLFAKNTFVESLVLLNEVNAIPIGSVQELFKEMPVMQLKERKRKGRRAKKKAKYGK</sequence>
<dbReference type="PANTHER" id="PTHR31672:SF13">
    <property type="entry name" value="F-BOX PROTEIN CPR30-LIKE"/>
    <property type="match status" value="1"/>
</dbReference>
<reference evidence="2 3" key="1">
    <citation type="submission" date="2019-06" db="EMBL/GenBank/DDBJ databases">
        <title>A chromosomal-level reference genome of Carpinus fangiana (Coryloideae, Betulaceae).</title>
        <authorList>
            <person name="Yang X."/>
            <person name="Wang Z."/>
            <person name="Zhang L."/>
            <person name="Hao G."/>
            <person name="Liu J."/>
            <person name="Yang Y."/>
        </authorList>
    </citation>
    <scope>NUCLEOTIDE SEQUENCE [LARGE SCALE GENOMIC DNA]</scope>
    <source>
        <strain evidence="2">Cfa_2016G</strain>
        <tissue evidence="2">Leaf</tissue>
    </source>
</reference>
<organism evidence="2 3">
    <name type="scientific">Carpinus fangiana</name>
    <dbReference type="NCBI Taxonomy" id="176857"/>
    <lineage>
        <taxon>Eukaryota</taxon>
        <taxon>Viridiplantae</taxon>
        <taxon>Streptophyta</taxon>
        <taxon>Embryophyta</taxon>
        <taxon>Tracheophyta</taxon>
        <taxon>Spermatophyta</taxon>
        <taxon>Magnoliopsida</taxon>
        <taxon>eudicotyledons</taxon>
        <taxon>Gunneridae</taxon>
        <taxon>Pentapetalae</taxon>
        <taxon>rosids</taxon>
        <taxon>fabids</taxon>
        <taxon>Fagales</taxon>
        <taxon>Betulaceae</taxon>
        <taxon>Carpinus</taxon>
    </lineage>
</organism>